<dbReference type="HOGENOM" id="CLU_3422832_0_0_7"/>
<name>L0REA3_9BACT</name>
<evidence type="ECO:0000313" key="1">
    <source>
        <dbReference type="EMBL" id="CCO25089.1"/>
    </source>
</evidence>
<protein>
    <submittedName>
        <fullName evidence="1">Uncharacterized protein</fullName>
    </submittedName>
</protein>
<gene>
    <name evidence="1" type="ORF">DESAM_22822</name>
</gene>
<dbReference type="EMBL" id="FO203522">
    <property type="protein sequence ID" value="CCO25089.1"/>
    <property type="molecule type" value="Genomic_DNA"/>
</dbReference>
<keyword evidence="2" id="KW-1185">Reference proteome</keyword>
<dbReference type="Proteomes" id="UP000010808">
    <property type="component" value="Chromosome"/>
</dbReference>
<evidence type="ECO:0000313" key="2">
    <source>
        <dbReference type="Proteomes" id="UP000010808"/>
    </source>
</evidence>
<sequence length="23" mass="2800">MQSIQEKRVIIERPDFKVVENKI</sequence>
<dbReference type="STRING" id="1121451.DESAM_22822"/>
<proteinExistence type="predicted"/>
<organism evidence="1 2">
    <name type="scientific">Maridesulfovibrio hydrothermalis AM13 = DSM 14728</name>
    <dbReference type="NCBI Taxonomy" id="1121451"/>
    <lineage>
        <taxon>Bacteria</taxon>
        <taxon>Pseudomonadati</taxon>
        <taxon>Thermodesulfobacteriota</taxon>
        <taxon>Desulfovibrionia</taxon>
        <taxon>Desulfovibrionales</taxon>
        <taxon>Desulfovibrionaceae</taxon>
        <taxon>Maridesulfovibrio</taxon>
    </lineage>
</organism>
<accession>L0REA3</accession>
<reference evidence="1 2" key="1">
    <citation type="submission" date="2012-10" db="EMBL/GenBank/DDBJ databases">
        <authorList>
            <person name="Genoscope - CEA"/>
        </authorList>
    </citation>
    <scope>NUCLEOTIDE SEQUENCE [LARGE SCALE GENOMIC DNA]</scope>
    <source>
        <strain evidence="2">AM13 / DSM 14728</strain>
    </source>
</reference>
<dbReference type="AlphaFoldDB" id="L0REA3"/>
<dbReference type="KEGG" id="dhy:DESAM_22822"/>